<protein>
    <submittedName>
        <fullName evidence="2">Uncharacterized protein</fullName>
    </submittedName>
</protein>
<feature type="region of interest" description="Disordered" evidence="1">
    <location>
        <begin position="26"/>
        <end position="45"/>
    </location>
</feature>
<reference evidence="2 3" key="1">
    <citation type="submission" date="2015-03" db="EMBL/GenBank/DDBJ databases">
        <authorList>
            <consortium name="Pathogen Informatics"/>
        </authorList>
    </citation>
    <scope>NUCLEOTIDE SEQUENCE [LARGE SCALE GENOMIC DNA]</scope>
    <source>
        <strain evidence="2 3">G09901357</strain>
    </source>
</reference>
<proteinExistence type="predicted"/>
<evidence type="ECO:0000313" key="3">
    <source>
        <dbReference type="Proteomes" id="UP000048289"/>
    </source>
</evidence>
<sequence>MIHILPPVITQSGPSRRARVFIAAGSEPTSGSVSPKQPSRSPVAMPGSHCRFCSSEPKLAMANIASEPCTDTSDRMPESAASSSRQARP</sequence>
<feature type="compositionally biased region" description="Polar residues" evidence="1">
    <location>
        <begin position="80"/>
        <end position="89"/>
    </location>
</feature>
<accession>A0A654TL42</accession>
<organism evidence="2 3">
    <name type="scientific">Mycobacterium tuberculosis</name>
    <dbReference type="NCBI Taxonomy" id="1773"/>
    <lineage>
        <taxon>Bacteria</taxon>
        <taxon>Bacillati</taxon>
        <taxon>Actinomycetota</taxon>
        <taxon>Actinomycetes</taxon>
        <taxon>Mycobacteriales</taxon>
        <taxon>Mycobacteriaceae</taxon>
        <taxon>Mycobacterium</taxon>
        <taxon>Mycobacterium tuberculosis complex</taxon>
    </lineage>
</organism>
<gene>
    <name evidence="2" type="ORF">ERS007681_04725</name>
</gene>
<feature type="compositionally biased region" description="Polar residues" evidence="1">
    <location>
        <begin position="27"/>
        <end position="40"/>
    </location>
</feature>
<dbReference type="AlphaFoldDB" id="A0A654TL42"/>
<feature type="region of interest" description="Disordered" evidence="1">
    <location>
        <begin position="67"/>
        <end position="89"/>
    </location>
</feature>
<dbReference type="EMBL" id="CFOE01001345">
    <property type="protein sequence ID" value="CFE50073.1"/>
    <property type="molecule type" value="Genomic_DNA"/>
</dbReference>
<dbReference type="Proteomes" id="UP000048289">
    <property type="component" value="Unassembled WGS sequence"/>
</dbReference>
<name>A0A654TL42_MYCTX</name>
<evidence type="ECO:0000313" key="2">
    <source>
        <dbReference type="EMBL" id="CFE50073.1"/>
    </source>
</evidence>
<evidence type="ECO:0000256" key="1">
    <source>
        <dbReference type="SAM" id="MobiDB-lite"/>
    </source>
</evidence>